<dbReference type="AlphaFoldDB" id="A0AAV6VYA8"/>
<feature type="region of interest" description="Disordered" evidence="1">
    <location>
        <begin position="53"/>
        <end position="73"/>
    </location>
</feature>
<accession>A0AAV6VYA8</accession>
<organism evidence="2 3">
    <name type="scientific">Oedothorax gibbosus</name>
    <dbReference type="NCBI Taxonomy" id="931172"/>
    <lineage>
        <taxon>Eukaryota</taxon>
        <taxon>Metazoa</taxon>
        <taxon>Ecdysozoa</taxon>
        <taxon>Arthropoda</taxon>
        <taxon>Chelicerata</taxon>
        <taxon>Arachnida</taxon>
        <taxon>Araneae</taxon>
        <taxon>Araneomorphae</taxon>
        <taxon>Entelegynae</taxon>
        <taxon>Araneoidea</taxon>
        <taxon>Linyphiidae</taxon>
        <taxon>Erigoninae</taxon>
        <taxon>Oedothorax</taxon>
    </lineage>
</organism>
<evidence type="ECO:0000256" key="1">
    <source>
        <dbReference type="SAM" id="MobiDB-lite"/>
    </source>
</evidence>
<comment type="caution">
    <text evidence="2">The sequence shown here is derived from an EMBL/GenBank/DDBJ whole genome shotgun (WGS) entry which is preliminary data.</text>
</comment>
<evidence type="ECO:0000313" key="2">
    <source>
        <dbReference type="EMBL" id="KAG8201445.1"/>
    </source>
</evidence>
<evidence type="ECO:0000313" key="3">
    <source>
        <dbReference type="Proteomes" id="UP000827092"/>
    </source>
</evidence>
<dbReference type="Proteomes" id="UP000827092">
    <property type="component" value="Unassembled WGS sequence"/>
</dbReference>
<gene>
    <name evidence="2" type="ORF">JTE90_024315</name>
</gene>
<keyword evidence="3" id="KW-1185">Reference proteome</keyword>
<sequence>MKNKECKKSARQYKRKYFDNLAAQAEYAVKNNDIRKVYNITYQIAGKKRVLEKPIKNKQGKAHHQGGTNQKMG</sequence>
<proteinExistence type="predicted"/>
<dbReference type="EMBL" id="JAFNEN010000005">
    <property type="protein sequence ID" value="KAG8201445.1"/>
    <property type="molecule type" value="Genomic_DNA"/>
</dbReference>
<reference evidence="2 3" key="1">
    <citation type="journal article" date="2022" name="Nat. Ecol. Evol.">
        <title>A masculinizing supergene underlies an exaggerated male reproductive morph in a spider.</title>
        <authorList>
            <person name="Hendrickx F."/>
            <person name="De Corte Z."/>
            <person name="Sonet G."/>
            <person name="Van Belleghem S.M."/>
            <person name="Kostlbacher S."/>
            <person name="Vangestel C."/>
        </authorList>
    </citation>
    <scope>NUCLEOTIDE SEQUENCE [LARGE SCALE GENOMIC DNA]</scope>
    <source>
        <strain evidence="2">W744_W776</strain>
    </source>
</reference>
<name>A0AAV6VYA8_9ARAC</name>
<protein>
    <submittedName>
        <fullName evidence="2">Uncharacterized protein</fullName>
    </submittedName>
</protein>